<dbReference type="PANTHER" id="PTHR43744">
    <property type="entry name" value="ABC TRANSPORTER PERMEASE PROTEIN MG189-RELATED-RELATED"/>
    <property type="match status" value="1"/>
</dbReference>
<reference evidence="9 10" key="1">
    <citation type="submission" date="2016-10" db="EMBL/GenBank/DDBJ databases">
        <title>Paenibacillus species isolates.</title>
        <authorList>
            <person name="Beno S.M."/>
        </authorList>
    </citation>
    <scope>NUCLEOTIDE SEQUENCE [LARGE SCALE GENOMIC DNA]</scope>
    <source>
        <strain evidence="9 10">FSL R5-0923</strain>
    </source>
</reference>
<organism evidence="9 10">
    <name type="scientific">Paenibacillus odorifer</name>
    <dbReference type="NCBI Taxonomy" id="189426"/>
    <lineage>
        <taxon>Bacteria</taxon>
        <taxon>Bacillati</taxon>
        <taxon>Bacillota</taxon>
        <taxon>Bacilli</taxon>
        <taxon>Bacillales</taxon>
        <taxon>Paenibacillaceae</taxon>
        <taxon>Paenibacillus</taxon>
    </lineage>
</organism>
<dbReference type="InterPro" id="IPR035906">
    <property type="entry name" value="MetI-like_sf"/>
</dbReference>
<dbReference type="EMBL" id="MPTD01000017">
    <property type="protein sequence ID" value="OMD47986.1"/>
    <property type="molecule type" value="Genomic_DNA"/>
</dbReference>
<evidence type="ECO:0000256" key="7">
    <source>
        <dbReference type="RuleBase" id="RU363032"/>
    </source>
</evidence>
<accession>A0ABX3HC80</accession>
<dbReference type="Gene3D" id="1.10.3720.10">
    <property type="entry name" value="MetI-like"/>
    <property type="match status" value="1"/>
</dbReference>
<dbReference type="Proteomes" id="UP000187313">
    <property type="component" value="Unassembled WGS sequence"/>
</dbReference>
<dbReference type="SUPFAM" id="SSF161098">
    <property type="entry name" value="MetI-like"/>
    <property type="match status" value="1"/>
</dbReference>
<evidence type="ECO:0000313" key="10">
    <source>
        <dbReference type="Proteomes" id="UP000187313"/>
    </source>
</evidence>
<keyword evidence="6 7" id="KW-0472">Membrane</keyword>
<dbReference type="PROSITE" id="PS50928">
    <property type="entry name" value="ABC_TM1"/>
    <property type="match status" value="1"/>
</dbReference>
<evidence type="ECO:0000313" key="9">
    <source>
        <dbReference type="EMBL" id="OMD47986.1"/>
    </source>
</evidence>
<dbReference type="Pfam" id="PF00528">
    <property type="entry name" value="BPD_transp_1"/>
    <property type="match status" value="1"/>
</dbReference>
<keyword evidence="10" id="KW-1185">Reference proteome</keyword>
<comment type="similarity">
    <text evidence="7">Belongs to the binding-protein-dependent transport system permease family.</text>
</comment>
<comment type="caution">
    <text evidence="9">The sequence shown here is derived from an EMBL/GenBank/DDBJ whole genome shotgun (WGS) entry which is preliminary data.</text>
</comment>
<feature type="transmembrane region" description="Helical" evidence="7">
    <location>
        <begin position="194"/>
        <end position="216"/>
    </location>
</feature>
<evidence type="ECO:0000259" key="8">
    <source>
        <dbReference type="PROSITE" id="PS50928"/>
    </source>
</evidence>
<keyword evidence="3" id="KW-1003">Cell membrane</keyword>
<sequence length="288" mass="32558">MIRKKDLNKLLITSHKVLLDSLIKLEGAGQVQPEKLQKCLYWLFTSSLKNSSDVVKMPPDWWPKSITFSNYVDVFQNQPALRWTFNSIYVSGVSTIIVIIVGAMAAYAFSKINFKGKDIIFIIFISSLMIPKEIMIVPLFRITQQFGMVNSYNGMIWPNVAGAFGVFLLKGFFDLTPNALREAGRIDGANEWRIFTRIMVPIIKPGIGALFILNFVQVWNDYLWQLVIGQENKMKTLMVGTATLMQDLNPNFAYKMAGATIAAIPMLLVFMLFQRFFTNGITAGAVKE</sequence>
<evidence type="ECO:0000256" key="4">
    <source>
        <dbReference type="ARBA" id="ARBA00022692"/>
    </source>
</evidence>
<proteinExistence type="inferred from homology"/>
<feature type="transmembrane region" description="Helical" evidence="7">
    <location>
        <begin position="252"/>
        <end position="273"/>
    </location>
</feature>
<keyword evidence="5 7" id="KW-1133">Transmembrane helix</keyword>
<protein>
    <submittedName>
        <fullName evidence="9">Sugar ABC transporter permease</fullName>
    </submittedName>
</protein>
<gene>
    <name evidence="9" type="ORF">BSK51_23610</name>
</gene>
<evidence type="ECO:0000256" key="1">
    <source>
        <dbReference type="ARBA" id="ARBA00004651"/>
    </source>
</evidence>
<dbReference type="PANTHER" id="PTHR43744:SF12">
    <property type="entry name" value="ABC TRANSPORTER PERMEASE PROTEIN MG189-RELATED"/>
    <property type="match status" value="1"/>
</dbReference>
<name>A0ABX3HC80_9BACL</name>
<feature type="transmembrane region" description="Helical" evidence="7">
    <location>
        <begin position="88"/>
        <end position="109"/>
    </location>
</feature>
<feature type="transmembrane region" description="Helical" evidence="7">
    <location>
        <begin position="121"/>
        <end position="143"/>
    </location>
</feature>
<evidence type="ECO:0000256" key="2">
    <source>
        <dbReference type="ARBA" id="ARBA00022448"/>
    </source>
</evidence>
<comment type="subcellular location">
    <subcellularLocation>
        <location evidence="1 7">Cell membrane</location>
        <topology evidence="1 7">Multi-pass membrane protein</topology>
    </subcellularLocation>
</comment>
<keyword evidence="2 7" id="KW-0813">Transport</keyword>
<evidence type="ECO:0000256" key="6">
    <source>
        <dbReference type="ARBA" id="ARBA00023136"/>
    </source>
</evidence>
<dbReference type="CDD" id="cd06261">
    <property type="entry name" value="TM_PBP2"/>
    <property type="match status" value="1"/>
</dbReference>
<keyword evidence="4 7" id="KW-0812">Transmembrane</keyword>
<evidence type="ECO:0000256" key="3">
    <source>
        <dbReference type="ARBA" id="ARBA00022475"/>
    </source>
</evidence>
<feature type="domain" description="ABC transmembrane type-1" evidence="8">
    <location>
        <begin position="84"/>
        <end position="273"/>
    </location>
</feature>
<evidence type="ECO:0000256" key="5">
    <source>
        <dbReference type="ARBA" id="ARBA00022989"/>
    </source>
</evidence>
<dbReference type="InterPro" id="IPR000515">
    <property type="entry name" value="MetI-like"/>
</dbReference>
<feature type="transmembrane region" description="Helical" evidence="7">
    <location>
        <begin position="155"/>
        <end position="173"/>
    </location>
</feature>